<dbReference type="GeneID" id="55987885"/>
<proteinExistence type="predicted"/>
<dbReference type="KEGG" id="trg:TRUGW13939_00372"/>
<keyword evidence="1" id="KW-0175">Coiled coil</keyword>
<evidence type="ECO:0000313" key="4">
    <source>
        <dbReference type="Proteomes" id="UP000509510"/>
    </source>
</evidence>
<gene>
    <name evidence="3" type="ORF">TRUGW13939_00372</name>
</gene>
<dbReference type="RefSeq" id="XP_035339473.1">
    <property type="nucleotide sequence ID" value="XM_035483580.1"/>
</dbReference>
<evidence type="ECO:0000313" key="3">
    <source>
        <dbReference type="EMBL" id="QKX53294.1"/>
    </source>
</evidence>
<organism evidence="3 4">
    <name type="scientific">Talaromyces rugulosus</name>
    <name type="common">Penicillium rugulosum</name>
    <dbReference type="NCBI Taxonomy" id="121627"/>
    <lineage>
        <taxon>Eukaryota</taxon>
        <taxon>Fungi</taxon>
        <taxon>Dikarya</taxon>
        <taxon>Ascomycota</taxon>
        <taxon>Pezizomycotina</taxon>
        <taxon>Eurotiomycetes</taxon>
        <taxon>Eurotiomycetidae</taxon>
        <taxon>Eurotiales</taxon>
        <taxon>Trichocomaceae</taxon>
        <taxon>Talaromyces</taxon>
        <taxon>Talaromyces sect. Islandici</taxon>
    </lineage>
</organism>
<feature type="coiled-coil region" evidence="1">
    <location>
        <begin position="179"/>
        <end position="206"/>
    </location>
</feature>
<feature type="coiled-coil region" evidence="1">
    <location>
        <begin position="232"/>
        <end position="305"/>
    </location>
</feature>
<sequence>MKGPIHVILTGTFDITGTAPPRDLREFGLQGQLEWGLVALERGLHSFGRLLMSPGQQVMQVRLEGQPGASTIPRTDWRQGDRASLGDSGVHRVLPPLPSLNSPFAPREQAHSSSPLFQTTPDTPQSSSNVQIQYLRHEITSKTLALQDLQRDYDKLLTTVIPQQPAHNSSDLRPLLPNKPNLEKQVSELQTQVNELLQAQEETQRESTASRNQYMQIMAMSSRLQAQSTTDARRWQAEKEEWDNQKKALLDKIHHLERQVYYDEEENNSSNNSTKNNMEALEQKCRALERHIRGLNEETMQLDEALQTTLRLSASIRAKVKQAG</sequence>
<dbReference type="AlphaFoldDB" id="A0A7H8QH60"/>
<keyword evidence="4" id="KW-1185">Reference proteome</keyword>
<name>A0A7H8QH60_TALRU</name>
<evidence type="ECO:0000256" key="1">
    <source>
        <dbReference type="SAM" id="Coils"/>
    </source>
</evidence>
<dbReference type="Proteomes" id="UP000509510">
    <property type="component" value="Chromosome I"/>
</dbReference>
<dbReference type="OrthoDB" id="5427204at2759"/>
<accession>A0A7H8QH60</accession>
<protein>
    <submittedName>
        <fullName evidence="3">Uncharacterized protein</fullName>
    </submittedName>
</protein>
<evidence type="ECO:0000256" key="2">
    <source>
        <dbReference type="SAM" id="MobiDB-lite"/>
    </source>
</evidence>
<feature type="compositionally biased region" description="Polar residues" evidence="2">
    <location>
        <begin position="111"/>
        <end position="129"/>
    </location>
</feature>
<feature type="region of interest" description="Disordered" evidence="2">
    <location>
        <begin position="67"/>
        <end position="129"/>
    </location>
</feature>
<reference evidence="4" key="1">
    <citation type="submission" date="2020-06" db="EMBL/GenBank/DDBJ databases">
        <title>A chromosome-scale genome assembly of Talaromyces rugulosus W13939.</title>
        <authorList>
            <person name="Wang B."/>
            <person name="Guo L."/>
            <person name="Ye K."/>
            <person name="Wang L."/>
        </authorList>
    </citation>
    <scope>NUCLEOTIDE SEQUENCE [LARGE SCALE GENOMIC DNA]</scope>
    <source>
        <strain evidence="4">W13939</strain>
    </source>
</reference>
<dbReference type="EMBL" id="CP055898">
    <property type="protein sequence ID" value="QKX53294.1"/>
    <property type="molecule type" value="Genomic_DNA"/>
</dbReference>